<comment type="caution">
    <text evidence="1">The sequence shown here is derived from an EMBL/GenBank/DDBJ whole genome shotgun (WGS) entry which is preliminary data.</text>
</comment>
<protein>
    <submittedName>
        <fullName evidence="1">Uncharacterized protein</fullName>
    </submittedName>
</protein>
<keyword evidence="2" id="KW-1185">Reference proteome</keyword>
<gene>
    <name evidence="1" type="ORF">SM757_04385</name>
</gene>
<dbReference type="EMBL" id="JAXOJX010000004">
    <property type="protein sequence ID" value="MDZ5455803.1"/>
    <property type="molecule type" value="Genomic_DNA"/>
</dbReference>
<dbReference type="RefSeq" id="WP_322464492.1">
    <property type="nucleotide sequence ID" value="NZ_JAXOJX010000004.1"/>
</dbReference>
<evidence type="ECO:0000313" key="1">
    <source>
        <dbReference type="EMBL" id="MDZ5455803.1"/>
    </source>
</evidence>
<evidence type="ECO:0000313" key="2">
    <source>
        <dbReference type="Proteomes" id="UP001293718"/>
    </source>
</evidence>
<accession>A0ABU5I9M6</accession>
<proteinExistence type="predicted"/>
<reference evidence="1 2" key="1">
    <citation type="submission" date="2023-11" db="EMBL/GenBank/DDBJ databases">
        <title>Draft genome of Azohydromonas lata strain H1 (DSM1123), a polyhydroxyalkanoate producer.</title>
        <authorList>
            <person name="Traversa D."/>
            <person name="D'Addabbo P."/>
            <person name="Pazzani C."/>
            <person name="Manzari C."/>
            <person name="Chiara M."/>
            <person name="Scrascia M."/>
        </authorList>
    </citation>
    <scope>NUCLEOTIDE SEQUENCE [LARGE SCALE GENOMIC DNA]</scope>
    <source>
        <strain evidence="1 2">H1</strain>
    </source>
</reference>
<sequence length="61" mass="6591">MTGFDAGFADPAAPCPYEALTLEAVVWRKGWVEGAAKRLGYTYDDTPTPEIAGPQPRPLPK</sequence>
<organism evidence="1 2">
    <name type="scientific">Azohydromonas lata</name>
    <dbReference type="NCBI Taxonomy" id="45677"/>
    <lineage>
        <taxon>Bacteria</taxon>
        <taxon>Pseudomonadati</taxon>
        <taxon>Pseudomonadota</taxon>
        <taxon>Betaproteobacteria</taxon>
        <taxon>Burkholderiales</taxon>
        <taxon>Sphaerotilaceae</taxon>
        <taxon>Azohydromonas</taxon>
    </lineage>
</organism>
<dbReference type="Proteomes" id="UP001293718">
    <property type="component" value="Unassembled WGS sequence"/>
</dbReference>
<name>A0ABU5I9M6_9BURK</name>